<accession>A0A3N4MA01</accession>
<dbReference type="GO" id="GO:0016491">
    <property type="term" value="F:oxidoreductase activity"/>
    <property type="evidence" value="ECO:0007669"/>
    <property type="project" value="InterPro"/>
</dbReference>
<dbReference type="PANTHER" id="PTHR42852:SF6">
    <property type="entry name" value="THIOL:DISULFIDE INTERCHANGE PROTEIN DSBE"/>
    <property type="match status" value="1"/>
</dbReference>
<comment type="subcellular location">
    <subcellularLocation>
        <location evidence="1">Cell envelope</location>
    </subcellularLocation>
</comment>
<evidence type="ECO:0000313" key="6">
    <source>
        <dbReference type="EMBL" id="RPD38496.1"/>
    </source>
</evidence>
<dbReference type="InterPro" id="IPR013740">
    <property type="entry name" value="Redoxin"/>
</dbReference>
<dbReference type="OrthoDB" id="6399635at2"/>
<dbReference type="GO" id="GO:0030313">
    <property type="term" value="C:cell envelope"/>
    <property type="evidence" value="ECO:0007669"/>
    <property type="project" value="UniProtKB-SubCell"/>
</dbReference>
<dbReference type="AlphaFoldDB" id="A0A3N4MA01"/>
<evidence type="ECO:0000259" key="5">
    <source>
        <dbReference type="PROSITE" id="PS51352"/>
    </source>
</evidence>
<dbReference type="PANTHER" id="PTHR42852">
    <property type="entry name" value="THIOL:DISULFIDE INTERCHANGE PROTEIN DSBE"/>
    <property type="match status" value="1"/>
</dbReference>
<name>A0A3N4MA01_9BACT</name>
<dbReference type="Gene3D" id="3.40.30.10">
    <property type="entry name" value="Glutaredoxin"/>
    <property type="match status" value="1"/>
</dbReference>
<evidence type="ECO:0000313" key="7">
    <source>
        <dbReference type="Proteomes" id="UP000279089"/>
    </source>
</evidence>
<dbReference type="InterPro" id="IPR050553">
    <property type="entry name" value="Thioredoxin_ResA/DsbE_sf"/>
</dbReference>
<sequence length="540" mass="62694">MLKSSGLGGKIIRNGVNTSIFDLLFLPEPLYDMKFYCCILFLWLLPSTFCYSQADKKAPGPATVLIFDSIPKFTREVRQFSNLTHVHTQPQAYIRDNFYTQGINPRSRVKDTIVLYPKGGYIVLSFFYSMMHQPFDYVIRKGDTVTIRFRNDMSYATSTDQGYTDYLNHEYSRRMAGTPEHTPYEIYINYAIVAKSLNELMNNEPTAKADWYPKARNYLLNELRSLSEMPGLSGKYPMMFNFFQDKLTYLVKRLDFEQNKLPADSLRDLLRVNKTMPSDMPYSYFLPFLETVARKNIVSRARVFKYEHGNIVDYREVYDKVSAWDEINDLYRKQLLYGYLKEIGTGFSVTDFNKYLSRFSSFTNDTILIKEIRQEFPAPYDITSQSGDSLLMLDARGNQTDLQTFVAQNKGKVIYIDFWASWCVPCRSEMKSGEALRKKFKDKDVVFAYFSIDRQKSQWTEAYNADKLNELPHNYILLNWGSSRFLKSIGFGPIPRHLLYDKSGRLVHKNAPGPGSAETARLLEQYVSQKSSLPIEGSKR</sequence>
<keyword evidence="7" id="KW-1185">Reference proteome</keyword>
<dbReference type="Pfam" id="PF08534">
    <property type="entry name" value="Redoxin"/>
    <property type="match status" value="1"/>
</dbReference>
<proteinExistence type="predicted"/>
<feature type="domain" description="Thioredoxin" evidence="5">
    <location>
        <begin position="370"/>
        <end position="532"/>
    </location>
</feature>
<evidence type="ECO:0000256" key="1">
    <source>
        <dbReference type="ARBA" id="ARBA00004196"/>
    </source>
</evidence>
<protein>
    <submittedName>
        <fullName evidence="6">TlpA family protein disulfide reductase</fullName>
    </submittedName>
</protein>
<comment type="caution">
    <text evidence="6">The sequence shown here is derived from an EMBL/GenBank/DDBJ whole genome shotgun (WGS) entry which is preliminary data.</text>
</comment>
<reference evidence="7" key="1">
    <citation type="submission" date="2018-11" db="EMBL/GenBank/DDBJ databases">
        <title>Chitinophaga lutea sp.nov., isolate from arsenic contaminated soil.</title>
        <authorList>
            <person name="Zong Y."/>
        </authorList>
    </citation>
    <scope>NUCLEOTIDE SEQUENCE [LARGE SCALE GENOMIC DNA]</scope>
    <source>
        <strain evidence="7">YLT18</strain>
    </source>
</reference>
<keyword evidence="3" id="KW-1015">Disulfide bond</keyword>
<dbReference type="Proteomes" id="UP000279089">
    <property type="component" value="Unassembled WGS sequence"/>
</dbReference>
<organism evidence="6 7">
    <name type="scientific">Chitinophaga barathri</name>
    <dbReference type="NCBI Taxonomy" id="1647451"/>
    <lineage>
        <taxon>Bacteria</taxon>
        <taxon>Pseudomonadati</taxon>
        <taxon>Bacteroidota</taxon>
        <taxon>Chitinophagia</taxon>
        <taxon>Chitinophagales</taxon>
        <taxon>Chitinophagaceae</taxon>
        <taxon>Chitinophaga</taxon>
    </lineage>
</organism>
<dbReference type="GO" id="GO:0017004">
    <property type="term" value="P:cytochrome complex assembly"/>
    <property type="evidence" value="ECO:0007669"/>
    <property type="project" value="UniProtKB-KW"/>
</dbReference>
<keyword evidence="4" id="KW-0676">Redox-active center</keyword>
<evidence type="ECO:0000256" key="4">
    <source>
        <dbReference type="ARBA" id="ARBA00023284"/>
    </source>
</evidence>
<dbReference type="EMBL" id="RMBX01000015">
    <property type="protein sequence ID" value="RPD38496.1"/>
    <property type="molecule type" value="Genomic_DNA"/>
</dbReference>
<keyword evidence="2" id="KW-0201">Cytochrome c-type biogenesis</keyword>
<evidence type="ECO:0000256" key="3">
    <source>
        <dbReference type="ARBA" id="ARBA00023157"/>
    </source>
</evidence>
<dbReference type="InterPro" id="IPR036249">
    <property type="entry name" value="Thioredoxin-like_sf"/>
</dbReference>
<gene>
    <name evidence="6" type="ORF">EG028_24830</name>
</gene>
<dbReference type="CDD" id="cd02966">
    <property type="entry name" value="TlpA_like_family"/>
    <property type="match status" value="1"/>
</dbReference>
<evidence type="ECO:0000256" key="2">
    <source>
        <dbReference type="ARBA" id="ARBA00022748"/>
    </source>
</evidence>
<dbReference type="SUPFAM" id="SSF52833">
    <property type="entry name" value="Thioredoxin-like"/>
    <property type="match status" value="1"/>
</dbReference>
<dbReference type="InterPro" id="IPR013766">
    <property type="entry name" value="Thioredoxin_domain"/>
</dbReference>
<dbReference type="PROSITE" id="PS51352">
    <property type="entry name" value="THIOREDOXIN_2"/>
    <property type="match status" value="1"/>
</dbReference>